<protein>
    <submittedName>
        <fullName evidence="1">Uncharacterized protein</fullName>
    </submittedName>
</protein>
<name>A0A9Q0N3H2_9DIPT</name>
<dbReference type="Gene3D" id="3.60.10.10">
    <property type="entry name" value="Endonuclease/exonuclease/phosphatase"/>
    <property type="match status" value="1"/>
</dbReference>
<dbReference type="EMBL" id="WJQU01000002">
    <property type="protein sequence ID" value="KAJ6642156.1"/>
    <property type="molecule type" value="Genomic_DNA"/>
</dbReference>
<evidence type="ECO:0000313" key="2">
    <source>
        <dbReference type="Proteomes" id="UP001151699"/>
    </source>
</evidence>
<dbReference type="OrthoDB" id="10027367at2759"/>
<dbReference type="InterPro" id="IPR036691">
    <property type="entry name" value="Endo/exonu/phosph_ase_sf"/>
</dbReference>
<proteinExistence type="predicted"/>
<gene>
    <name evidence="1" type="ORF">Bhyg_07103</name>
</gene>
<evidence type="ECO:0000313" key="1">
    <source>
        <dbReference type="EMBL" id="KAJ6642156.1"/>
    </source>
</evidence>
<dbReference type="SUPFAM" id="SSF56219">
    <property type="entry name" value="DNase I-like"/>
    <property type="match status" value="1"/>
</dbReference>
<sequence>MSKYNFHSVHLTPWFKGKPLIWDATSVDTKQLKKYFDSPNCETAIMTNNRTLIIAEVSADRTYGLSFPKNITKSARHSEINNILHRALSSINVPSTLEPPGLSRTDGNIGMETLIPWAYGKALIWNASNAEDRTYESANVSRQVTSHTRHLPNSHGIRVKPSARFLSLRNIPGGSRVDGILIEQRAWQTRPKIDEFRNLVKGVNIHCIAISESHFKSYITNKSVELSGFVLHRNDRELRRYGGVALYVRKGIPSKVILKSVSRIGMIEYLFVELCVTSHKVLLVVMYKPPHVDDIDVFESHKEVKYLVFGSPDQVLTDLNIAIEKSLKILNFAKCELKIQGVHNKDEIAETYDRVNSRVTGIKLRESDIELLGAPLTDSGFECKKEFGLLTSLPLTRSAGLYSSLSVSTNRNMSNIESLL</sequence>
<reference evidence="1" key="1">
    <citation type="submission" date="2022-07" db="EMBL/GenBank/DDBJ databases">
        <authorList>
            <person name="Trinca V."/>
            <person name="Uliana J.V.C."/>
            <person name="Torres T.T."/>
            <person name="Ward R.J."/>
            <person name="Monesi N."/>
        </authorList>
    </citation>
    <scope>NUCLEOTIDE SEQUENCE</scope>
    <source>
        <strain evidence="1">HSMRA1968</strain>
        <tissue evidence="1">Whole embryos</tissue>
    </source>
</reference>
<organism evidence="1 2">
    <name type="scientific">Pseudolycoriella hygida</name>
    <dbReference type="NCBI Taxonomy" id="35572"/>
    <lineage>
        <taxon>Eukaryota</taxon>
        <taxon>Metazoa</taxon>
        <taxon>Ecdysozoa</taxon>
        <taxon>Arthropoda</taxon>
        <taxon>Hexapoda</taxon>
        <taxon>Insecta</taxon>
        <taxon>Pterygota</taxon>
        <taxon>Neoptera</taxon>
        <taxon>Endopterygota</taxon>
        <taxon>Diptera</taxon>
        <taxon>Nematocera</taxon>
        <taxon>Sciaroidea</taxon>
        <taxon>Sciaridae</taxon>
        <taxon>Pseudolycoriella</taxon>
    </lineage>
</organism>
<keyword evidence="2" id="KW-1185">Reference proteome</keyword>
<accession>A0A9Q0N3H2</accession>
<dbReference type="AlphaFoldDB" id="A0A9Q0N3H2"/>
<dbReference type="Proteomes" id="UP001151699">
    <property type="component" value="Chromosome B"/>
</dbReference>
<comment type="caution">
    <text evidence="1">The sequence shown here is derived from an EMBL/GenBank/DDBJ whole genome shotgun (WGS) entry which is preliminary data.</text>
</comment>